<proteinExistence type="predicted"/>
<accession>A0A8H7WHM6</accession>
<dbReference type="EMBL" id="JAFJYH010000015">
    <property type="protein sequence ID" value="KAG4424947.1"/>
    <property type="molecule type" value="Genomic_DNA"/>
</dbReference>
<evidence type="ECO:0000313" key="1">
    <source>
        <dbReference type="EMBL" id="KAG4424947.1"/>
    </source>
</evidence>
<evidence type="ECO:0000313" key="2">
    <source>
        <dbReference type="Proteomes" id="UP000664132"/>
    </source>
</evidence>
<dbReference type="AlphaFoldDB" id="A0A8H7WHM6"/>
<protein>
    <submittedName>
        <fullName evidence="1">Uncharacterized protein</fullName>
    </submittedName>
</protein>
<gene>
    <name evidence="1" type="ORF">IFR04_001918</name>
</gene>
<name>A0A8H7WHM6_9HELO</name>
<reference evidence="1" key="1">
    <citation type="submission" date="2021-02" db="EMBL/GenBank/DDBJ databases">
        <title>Genome sequence Cadophora malorum strain M34.</title>
        <authorList>
            <person name="Stefanovic E."/>
            <person name="Vu D."/>
            <person name="Scully C."/>
            <person name="Dijksterhuis J."/>
            <person name="Roader J."/>
            <person name="Houbraken J."/>
        </authorList>
    </citation>
    <scope>NUCLEOTIDE SEQUENCE</scope>
    <source>
        <strain evidence="1">M34</strain>
    </source>
</reference>
<comment type="caution">
    <text evidence="1">The sequence shown here is derived from an EMBL/GenBank/DDBJ whole genome shotgun (WGS) entry which is preliminary data.</text>
</comment>
<dbReference type="Proteomes" id="UP000664132">
    <property type="component" value="Unassembled WGS sequence"/>
</dbReference>
<sequence length="258" mass="28698">MAGAMEVPTYALFSGNDDAICNAWTGVASGGRQQRYGFHAGNGAHACDRIGDRGGCWFYSGQKVPGISSEDDVFCAWIDRKGDIPTTGFSVHWPELDCDNSPDRSLNYYCNNNPSVEFRNHPGPNTIAYWLQKCNSKANTSSPGNVSEAFPLESGLRSEKIMRRFEKDPMVVNSYFPKHAATELCNRSLKPAGQSFVSFAERKFCFMPTKTWYDFCEDVEEDTCWDEKVNGVVAKNVDVSKMVIPDLSHISKVVVWGA</sequence>
<organism evidence="1 2">
    <name type="scientific">Cadophora malorum</name>
    <dbReference type="NCBI Taxonomy" id="108018"/>
    <lineage>
        <taxon>Eukaryota</taxon>
        <taxon>Fungi</taxon>
        <taxon>Dikarya</taxon>
        <taxon>Ascomycota</taxon>
        <taxon>Pezizomycotina</taxon>
        <taxon>Leotiomycetes</taxon>
        <taxon>Helotiales</taxon>
        <taxon>Ploettnerulaceae</taxon>
        <taxon>Cadophora</taxon>
    </lineage>
</organism>
<dbReference type="OrthoDB" id="5365129at2759"/>
<keyword evidence="2" id="KW-1185">Reference proteome</keyword>